<evidence type="ECO:0000313" key="1">
    <source>
        <dbReference type="EMBL" id="SNV41676.1"/>
    </source>
</evidence>
<evidence type="ECO:0000313" key="2">
    <source>
        <dbReference type="Proteomes" id="UP000215196"/>
    </source>
</evidence>
<accession>A0A239X5J6</accession>
<reference evidence="1 2" key="1">
    <citation type="submission" date="2017-06" db="EMBL/GenBank/DDBJ databases">
        <authorList>
            <consortium name="Pathogen Informatics"/>
        </authorList>
    </citation>
    <scope>NUCLEOTIDE SEQUENCE [LARGE SCALE GENOMIC DNA]</scope>
    <source>
        <strain evidence="1 2">NCTC13490</strain>
    </source>
</reference>
<keyword evidence="2" id="KW-1185">Reference proteome</keyword>
<sequence>MIVEVKAIYLDLEIKWEKRTEANTDFVIVLGKILEKKNC</sequence>
<dbReference type="KEGG" id="ctak:4412677_00963"/>
<dbReference type="Proteomes" id="UP000215196">
    <property type="component" value="Chromosome 1"/>
</dbReference>
<protein>
    <submittedName>
        <fullName evidence="1">Uncharacterized protein</fullName>
    </submittedName>
</protein>
<gene>
    <name evidence="1" type="ORF">SAMEA4412677_00963</name>
</gene>
<organism evidence="1 2">
    <name type="scientific">Chryseobacterium taklimakanense</name>
    <dbReference type="NCBI Taxonomy" id="536441"/>
    <lineage>
        <taxon>Bacteria</taxon>
        <taxon>Pseudomonadati</taxon>
        <taxon>Bacteroidota</taxon>
        <taxon>Flavobacteriia</taxon>
        <taxon>Flavobacteriales</taxon>
        <taxon>Weeksellaceae</taxon>
        <taxon>Chryseobacterium group</taxon>
        <taxon>Chryseobacterium</taxon>
    </lineage>
</organism>
<name>A0A239X5J6_9FLAO</name>
<proteinExistence type="predicted"/>
<dbReference type="EMBL" id="LT906465">
    <property type="protein sequence ID" value="SNV41676.1"/>
    <property type="molecule type" value="Genomic_DNA"/>
</dbReference>
<dbReference type="AlphaFoldDB" id="A0A239X5J6"/>